<reference evidence="1" key="1">
    <citation type="submission" date="2025-08" db="UniProtKB">
        <authorList>
            <consortium name="RefSeq"/>
        </authorList>
    </citation>
    <scope>IDENTIFICATION</scope>
    <source>
        <tissue evidence="1">Muscle</tissue>
    </source>
</reference>
<protein>
    <submittedName>
        <fullName evidence="1">Uncharacterized protein LOC109053771 isoform X1</fullName>
    </submittedName>
</protein>
<name>A0A9R0BG63_CYPCA</name>
<dbReference type="GeneID" id="109053771"/>
<dbReference type="PANTHER" id="PTHR34488">
    <property type="entry name" value="SI:CH211-245H14.1-RELATED"/>
    <property type="match status" value="1"/>
</dbReference>
<dbReference type="KEGG" id="ccar:109053771"/>
<dbReference type="PANTHER" id="PTHR34488:SF1">
    <property type="entry name" value="SI:CH211-245H14.1-RELATED"/>
    <property type="match status" value="1"/>
</dbReference>
<dbReference type="RefSeq" id="XP_042633998.1">
    <property type="nucleotide sequence ID" value="XM_042778064.1"/>
</dbReference>
<proteinExistence type="predicted"/>
<dbReference type="AlphaFoldDB" id="A0A9R0BG63"/>
<organism evidence="1">
    <name type="scientific">Cyprinus carpio</name>
    <name type="common">Common carp</name>
    <dbReference type="NCBI Taxonomy" id="7962"/>
    <lineage>
        <taxon>Eukaryota</taxon>
        <taxon>Metazoa</taxon>
        <taxon>Chordata</taxon>
        <taxon>Craniata</taxon>
        <taxon>Vertebrata</taxon>
        <taxon>Euteleostomi</taxon>
        <taxon>Actinopterygii</taxon>
        <taxon>Neopterygii</taxon>
        <taxon>Teleostei</taxon>
        <taxon>Ostariophysi</taxon>
        <taxon>Cypriniformes</taxon>
        <taxon>Cyprinidae</taxon>
        <taxon>Cyprininae</taxon>
        <taxon>Cyprinus</taxon>
    </lineage>
</organism>
<gene>
    <name evidence="1" type="primary">LOC109053771</name>
</gene>
<dbReference type="OrthoDB" id="8446971at2759"/>
<accession>A0A9R0BG63</accession>
<evidence type="ECO:0000313" key="1">
    <source>
        <dbReference type="RefSeq" id="XP_042633998.1"/>
    </source>
</evidence>
<dbReference type="Proteomes" id="UP001155660">
    <property type="component" value="Chromosome A20"/>
</dbReference>
<sequence>MSNAGFSWSWSSSIPSGLKWINPNTWRSTKEKKGRVLRQQINAISQSSVLDDAEIDDAQVLTLTREDLNELFPGIKNFQLRRTIMAIITDTVKDSLQPGPETFAGALKNLMHKSNDATVQDVFLNESLRAFRDVEDQLKAAQASLKPYIEVLNSLTEASSRQEKWDTEGTSSRREFPSSFQTHMISPTIEPSVRVFPLVCGQTLGTDRQILAQLKGVRESELQDCQLILVFCPVVSRAGTDTGEALKKISADKPAVLVTMHHTFHPHYVCPSFNVASSQVNIVERVNVLFHDSCHGLLMCPANENAMIKLQSVLNQYM</sequence>